<dbReference type="AlphaFoldDB" id="A0A1C4ULB4"/>
<keyword evidence="4" id="KW-1185">Reference proteome</keyword>
<dbReference type="InterPro" id="IPR019251">
    <property type="entry name" value="DUF2231_TM"/>
</dbReference>
<evidence type="ECO:0000313" key="3">
    <source>
        <dbReference type="EMBL" id="SCE72465.1"/>
    </source>
</evidence>
<accession>A0A1C4ULB4</accession>
<organism evidence="3 4">
    <name type="scientific">Micromonospora chokoriensis</name>
    <dbReference type="NCBI Taxonomy" id="356851"/>
    <lineage>
        <taxon>Bacteria</taxon>
        <taxon>Bacillati</taxon>
        <taxon>Actinomycetota</taxon>
        <taxon>Actinomycetes</taxon>
        <taxon>Micromonosporales</taxon>
        <taxon>Micromonosporaceae</taxon>
        <taxon>Micromonospora</taxon>
    </lineage>
</organism>
<dbReference type="EMBL" id="LT607409">
    <property type="protein sequence ID" value="SCE72465.1"/>
    <property type="molecule type" value="Genomic_DNA"/>
</dbReference>
<proteinExistence type="predicted"/>
<name>A0A1C4ULB4_9ACTN</name>
<keyword evidence="1" id="KW-0812">Transmembrane</keyword>
<feature type="transmembrane region" description="Helical" evidence="1">
    <location>
        <begin position="164"/>
        <end position="186"/>
    </location>
</feature>
<dbReference type="Proteomes" id="UP000198224">
    <property type="component" value="Chromosome I"/>
</dbReference>
<sequence>MAPEWVNPIVGLRVCPVGSLGTTGGPYADHPLTVIHLEGSMFEEILGLPVHVLVVHAVVVFVPLLAALAIAYVGLPRWRHRLDWAVGLLAVVAPVTAFVAVKSGEVFTDALVARGFQGPILDQIFEHSRYGDILFRIVVPLGIVAILLLVVTSGHPRVPQLPGLVTPVLAVATVALSIAALVYVYLTGHTGAEAVWGTTL</sequence>
<evidence type="ECO:0000259" key="2">
    <source>
        <dbReference type="Pfam" id="PF09990"/>
    </source>
</evidence>
<feature type="transmembrane region" description="Helical" evidence="1">
    <location>
        <begin position="50"/>
        <end position="75"/>
    </location>
</feature>
<gene>
    <name evidence="3" type="ORF">GA0070612_0535</name>
</gene>
<feature type="domain" description="DUF2231" evidence="2">
    <location>
        <begin position="47"/>
        <end position="197"/>
    </location>
</feature>
<evidence type="ECO:0000313" key="4">
    <source>
        <dbReference type="Proteomes" id="UP000198224"/>
    </source>
</evidence>
<feature type="transmembrane region" description="Helical" evidence="1">
    <location>
        <begin position="82"/>
        <end position="101"/>
    </location>
</feature>
<dbReference type="Pfam" id="PF09990">
    <property type="entry name" value="DUF2231"/>
    <property type="match status" value="1"/>
</dbReference>
<keyword evidence="1" id="KW-1133">Transmembrane helix</keyword>
<reference evidence="4" key="1">
    <citation type="submission" date="2016-06" db="EMBL/GenBank/DDBJ databases">
        <authorList>
            <person name="Varghese N."/>
            <person name="Submissions Spin"/>
        </authorList>
    </citation>
    <scope>NUCLEOTIDE SEQUENCE [LARGE SCALE GENOMIC DNA]</scope>
    <source>
        <strain evidence="4">DSM 45160</strain>
    </source>
</reference>
<evidence type="ECO:0000256" key="1">
    <source>
        <dbReference type="SAM" id="Phobius"/>
    </source>
</evidence>
<feature type="transmembrane region" description="Helical" evidence="1">
    <location>
        <begin position="133"/>
        <end position="152"/>
    </location>
</feature>
<protein>
    <recommendedName>
        <fullName evidence="2">DUF2231 domain-containing protein</fullName>
    </recommendedName>
</protein>
<keyword evidence="1" id="KW-0472">Membrane</keyword>